<dbReference type="OrthoDB" id="9978204at2759"/>
<dbReference type="EMBL" id="MSZU01000111">
    <property type="protein sequence ID" value="OMP83567.1"/>
    <property type="molecule type" value="Genomic_DNA"/>
</dbReference>
<evidence type="ECO:0000313" key="1">
    <source>
        <dbReference type="EMBL" id="OMP83567.1"/>
    </source>
</evidence>
<reference evidence="1 2" key="1">
    <citation type="submission" date="2017-01" db="EMBL/GenBank/DDBJ databases">
        <title>Draft genome sequence of Diplodia seriata F98.1, a fungal species involved in grapevine trunk diseases.</title>
        <authorList>
            <person name="Robert-Siegwald G."/>
            <person name="Vallet J."/>
            <person name="Abou-Mansour E."/>
            <person name="Xu J."/>
            <person name="Rey P."/>
            <person name="Bertsch C."/>
            <person name="Rego C."/>
            <person name="Larignon P."/>
            <person name="Fontaine F."/>
            <person name="Lebrun M.-H."/>
        </authorList>
    </citation>
    <scope>NUCLEOTIDE SEQUENCE [LARGE SCALE GENOMIC DNA]</scope>
    <source>
        <strain evidence="1 2">F98.1</strain>
    </source>
</reference>
<protein>
    <recommendedName>
        <fullName evidence="3">Dockerin type 1</fullName>
    </recommendedName>
</protein>
<evidence type="ECO:0008006" key="3">
    <source>
        <dbReference type="Google" id="ProtNLM"/>
    </source>
</evidence>
<comment type="caution">
    <text evidence="1">The sequence shown here is derived from an EMBL/GenBank/DDBJ whole genome shotgun (WGS) entry which is preliminary data.</text>
</comment>
<name>A0A1S8B7N5_9PEZI</name>
<gene>
    <name evidence="1" type="ORF">BK809_0004948</name>
</gene>
<dbReference type="Pfam" id="PF15892">
    <property type="entry name" value="BNR_4"/>
    <property type="match status" value="1"/>
</dbReference>
<dbReference type="Proteomes" id="UP000190776">
    <property type="component" value="Unassembled WGS sequence"/>
</dbReference>
<dbReference type="AlphaFoldDB" id="A0A1S8B7N5"/>
<proteinExistence type="predicted"/>
<evidence type="ECO:0000313" key="2">
    <source>
        <dbReference type="Proteomes" id="UP000190776"/>
    </source>
</evidence>
<sequence>MASNGHFVKLKSTISVLGDDPPRTHRINANSFQQSALLTVNGWQYAGFYQSKDAEGNSSTCYPTLARRCLRSSLGEDDGPWEYLVFDDYEQTTDDGHNTISIGICTGDGTIHVSYDHHCDPLRYRFSIKGLASRPLDHAWHKSLFTATADTLPGLPHSGVMDEVSYPRFVAVNADMLLTYRIGQAGSGSDILHAYSSTTHSYTYLGTFLAGTDNSPYINGIDHDARRNLLHVSWTYRAFVAFDDPTRAAHKAQAGPNGPENNYDLCYAWSADGGGVWRGGEEAGAGETVVLADLGREESVRPGTEGIRAFGIEKGNGVLNQEGQCVALDGAFYVLNRQKWGEGEGQKVERWMLYWRAVEGPWKRSPIDGYFPTETGSRGSVCADKDSNVYAILPGNTDSSLSIVRASLVEGEMRFETVWRQDGFDGEPLVDQAKMDDRGIISIFTRTDRDSDGKRKIVVIDVDLGARVGHGVDVT</sequence>
<accession>A0A1S8B7N5</accession>
<organism evidence="1 2">
    <name type="scientific">Diplodia seriata</name>
    <dbReference type="NCBI Taxonomy" id="420778"/>
    <lineage>
        <taxon>Eukaryota</taxon>
        <taxon>Fungi</taxon>
        <taxon>Dikarya</taxon>
        <taxon>Ascomycota</taxon>
        <taxon>Pezizomycotina</taxon>
        <taxon>Dothideomycetes</taxon>
        <taxon>Dothideomycetes incertae sedis</taxon>
        <taxon>Botryosphaeriales</taxon>
        <taxon>Botryosphaeriaceae</taxon>
        <taxon>Diplodia</taxon>
    </lineage>
</organism>